<dbReference type="GO" id="GO:0005829">
    <property type="term" value="C:cytosol"/>
    <property type="evidence" value="ECO:0007669"/>
    <property type="project" value="TreeGrafter"/>
</dbReference>
<dbReference type="InterPro" id="IPR043129">
    <property type="entry name" value="ATPase_NBD"/>
</dbReference>
<dbReference type="Pfam" id="PF00370">
    <property type="entry name" value="FGGY_N"/>
    <property type="match status" value="1"/>
</dbReference>
<reference evidence="11" key="3">
    <citation type="submission" date="2023-10" db="EMBL/GenBank/DDBJ databases">
        <title>Whole Genome based description of the genera Actinobaculum and Actinotignum reveals a complex phylogenetic relationship within the species included in the genus Actinotignum.</title>
        <authorList>
            <person name="Jensen C.S."/>
            <person name="Dargis R."/>
            <person name="Kemp M."/>
            <person name="Christensen J.J."/>
        </authorList>
    </citation>
    <scope>NUCLEOTIDE SEQUENCE</scope>
    <source>
        <strain evidence="11">Actinobaculum_suis_CCUG19206T</strain>
    </source>
</reference>
<keyword evidence="3" id="KW-0547">Nucleotide-binding</keyword>
<dbReference type="Proteomes" id="UP001273799">
    <property type="component" value="Unassembled WGS sequence"/>
</dbReference>
<gene>
    <name evidence="11" type="ORF">R6G71_02280</name>
    <name evidence="12" type="ORF">SAMN05421878_11326</name>
</gene>
<keyword evidence="7" id="KW-0684">Rhamnose metabolism</keyword>
<evidence type="ECO:0000313" key="13">
    <source>
        <dbReference type="Proteomes" id="UP000182744"/>
    </source>
</evidence>
<dbReference type="InterPro" id="IPR018484">
    <property type="entry name" value="FGGY_N"/>
</dbReference>
<keyword evidence="5" id="KW-0067">ATP-binding</keyword>
<sequence>MTTWRVAGIDLGASSGRVMVGVYDGTRIHLEECHRFPNRAVPMRVPETDSNRENYQDADPRRGTQAVSNNTELFWDVLYLWAQVGRGLKLAAQAGPIHAVGIDTWGVDYGRFGADSRLLSYPYSYRSDRTEAAVKQVHEALDEVALYRETGTQFQPFNTIYQLVADTELATADASQWAALLPDLLAYLLTGTRGCEVTNASTTGMIDPRTRNWNQRVATKVQELTGKNIGQYFGELVEPGSIIGNIPDGLGGGEKTGSKQVPVVAVASHDTASAVAAIPVTQRYETGETFGFISSGTWSLVGCELEEPVLSEASRAANFTNELGVDKTVRYLKNIMGLWVAQECAREWEVTNNWEELTVEARRAPAGRTILDMSDQRLLAPGPMVRRLAAMAEETGQPVPVTRGEIFRCVCESLAASYKETFQQAEKLTGKRIREIYIVGGGSKNSFLNQLTAEVTGIPVIAGPAEATVMGNIAVQLQAIGALPPGSETRRDLIARSVPTIRYEP</sequence>
<accession>A0A1G7DV46</accession>
<dbReference type="PANTHER" id="PTHR10196:SF93">
    <property type="entry name" value="L-RHAMNULOKINASE"/>
    <property type="match status" value="1"/>
</dbReference>
<keyword evidence="2 11" id="KW-0808">Transferase</keyword>
<dbReference type="EMBL" id="JAWNFU010000001">
    <property type="protein sequence ID" value="MDY5152880.1"/>
    <property type="molecule type" value="Genomic_DNA"/>
</dbReference>
<dbReference type="InterPro" id="IPR013449">
    <property type="entry name" value="Rhamnulokinase"/>
</dbReference>
<dbReference type="InterPro" id="IPR018485">
    <property type="entry name" value="FGGY_C"/>
</dbReference>
<feature type="domain" description="Carbohydrate kinase FGGY C-terminal" evidence="10">
    <location>
        <begin position="292"/>
        <end position="477"/>
    </location>
</feature>
<dbReference type="GO" id="GO:0019301">
    <property type="term" value="P:rhamnose catabolic process"/>
    <property type="evidence" value="ECO:0007669"/>
    <property type="project" value="InterPro"/>
</dbReference>
<organism evidence="12 13">
    <name type="scientific">Actinobaculum suis</name>
    <dbReference type="NCBI Taxonomy" id="1657"/>
    <lineage>
        <taxon>Bacteria</taxon>
        <taxon>Bacillati</taxon>
        <taxon>Actinomycetota</taxon>
        <taxon>Actinomycetes</taxon>
        <taxon>Actinomycetales</taxon>
        <taxon>Actinomycetaceae</taxon>
        <taxon>Actinobaculum</taxon>
    </lineage>
</organism>
<proteinExistence type="inferred from homology"/>
<evidence type="ECO:0000256" key="7">
    <source>
        <dbReference type="ARBA" id="ARBA00023308"/>
    </source>
</evidence>
<reference evidence="12" key="1">
    <citation type="submission" date="2016-10" db="EMBL/GenBank/DDBJ databases">
        <authorList>
            <person name="de Groot N.N."/>
        </authorList>
    </citation>
    <scope>NUCLEOTIDE SEQUENCE [LARGE SCALE GENOMIC DNA]</scope>
    <source>
        <strain evidence="12">DSM 20639</strain>
    </source>
</reference>
<dbReference type="Gene3D" id="3.30.420.40">
    <property type="match status" value="2"/>
</dbReference>
<dbReference type="PANTHER" id="PTHR10196">
    <property type="entry name" value="SUGAR KINASE"/>
    <property type="match status" value="1"/>
</dbReference>
<evidence type="ECO:0000256" key="4">
    <source>
        <dbReference type="ARBA" id="ARBA00022777"/>
    </source>
</evidence>
<dbReference type="RefSeq" id="WP_074663266.1">
    <property type="nucleotide sequence ID" value="NZ_FNAU01000013.1"/>
</dbReference>
<keyword evidence="4 12" id="KW-0418">Kinase</keyword>
<evidence type="ECO:0000259" key="9">
    <source>
        <dbReference type="Pfam" id="PF00370"/>
    </source>
</evidence>
<dbReference type="Proteomes" id="UP000182744">
    <property type="component" value="Unassembled WGS sequence"/>
</dbReference>
<evidence type="ECO:0000256" key="6">
    <source>
        <dbReference type="ARBA" id="ARBA00023157"/>
    </source>
</evidence>
<evidence type="ECO:0000259" key="10">
    <source>
        <dbReference type="Pfam" id="PF02782"/>
    </source>
</evidence>
<evidence type="ECO:0000256" key="5">
    <source>
        <dbReference type="ARBA" id="ARBA00022840"/>
    </source>
</evidence>
<evidence type="ECO:0000256" key="2">
    <source>
        <dbReference type="ARBA" id="ARBA00022679"/>
    </source>
</evidence>
<feature type="domain" description="Carbohydrate kinase FGGY N-terminal" evidence="9">
    <location>
        <begin position="73"/>
        <end position="275"/>
    </location>
</feature>
<comment type="similarity">
    <text evidence="1">Belongs to the FGGY kinase family.</text>
</comment>
<dbReference type="GO" id="GO:0004370">
    <property type="term" value="F:glycerol kinase activity"/>
    <property type="evidence" value="ECO:0007669"/>
    <property type="project" value="TreeGrafter"/>
</dbReference>
<evidence type="ECO:0000256" key="8">
    <source>
        <dbReference type="SAM" id="MobiDB-lite"/>
    </source>
</evidence>
<dbReference type="GO" id="GO:0006071">
    <property type="term" value="P:glycerol metabolic process"/>
    <property type="evidence" value="ECO:0007669"/>
    <property type="project" value="TreeGrafter"/>
</dbReference>
<dbReference type="CDD" id="cd07771">
    <property type="entry name" value="ASKHA_NBD_FGGY_RhaB-like"/>
    <property type="match status" value="1"/>
</dbReference>
<keyword evidence="6" id="KW-1015">Disulfide bond</keyword>
<evidence type="ECO:0000313" key="11">
    <source>
        <dbReference type="EMBL" id="MDY5152880.1"/>
    </source>
</evidence>
<dbReference type="AlphaFoldDB" id="A0A1G7DV46"/>
<feature type="region of interest" description="Disordered" evidence="8">
    <location>
        <begin position="44"/>
        <end position="63"/>
    </location>
</feature>
<dbReference type="SUPFAM" id="SSF53067">
    <property type="entry name" value="Actin-like ATPase domain"/>
    <property type="match status" value="2"/>
</dbReference>
<evidence type="ECO:0000313" key="12">
    <source>
        <dbReference type="EMBL" id="SDE55357.1"/>
    </source>
</evidence>
<evidence type="ECO:0000256" key="3">
    <source>
        <dbReference type="ARBA" id="ARBA00022741"/>
    </source>
</evidence>
<name>A0A1G7DV46_9ACTO</name>
<dbReference type="GO" id="GO:0005524">
    <property type="term" value="F:ATP binding"/>
    <property type="evidence" value="ECO:0007669"/>
    <property type="project" value="UniProtKB-KW"/>
</dbReference>
<evidence type="ECO:0000256" key="1">
    <source>
        <dbReference type="ARBA" id="ARBA00009156"/>
    </source>
</evidence>
<keyword evidence="13" id="KW-1185">Reference proteome</keyword>
<dbReference type="GO" id="GO:0008993">
    <property type="term" value="F:rhamnulokinase activity"/>
    <property type="evidence" value="ECO:0007669"/>
    <property type="project" value="InterPro"/>
</dbReference>
<protein>
    <submittedName>
        <fullName evidence="11 12">Rhamnulokinase</fullName>
        <ecNumber evidence="11">2.7.1.-</ecNumber>
    </submittedName>
</protein>
<dbReference type="EMBL" id="FNAU01000013">
    <property type="protein sequence ID" value="SDE55357.1"/>
    <property type="molecule type" value="Genomic_DNA"/>
</dbReference>
<reference evidence="13" key="2">
    <citation type="submission" date="2016-10" db="EMBL/GenBank/DDBJ databases">
        <authorList>
            <person name="Varghese N."/>
        </authorList>
    </citation>
    <scope>NUCLEOTIDE SEQUENCE [LARGE SCALE GENOMIC DNA]</scope>
    <source>
        <strain evidence="13">DSM 20639</strain>
    </source>
</reference>
<dbReference type="EC" id="2.7.1.-" evidence="11"/>
<feature type="compositionally biased region" description="Basic and acidic residues" evidence="8">
    <location>
        <begin position="46"/>
        <end position="62"/>
    </location>
</feature>
<dbReference type="Pfam" id="PF02782">
    <property type="entry name" value="FGGY_C"/>
    <property type="match status" value="1"/>
</dbReference>